<evidence type="ECO:0000256" key="2">
    <source>
        <dbReference type="ARBA" id="ARBA00022448"/>
    </source>
</evidence>
<comment type="similarity">
    <text evidence="1">Belongs to the KdgT transporter family.</text>
</comment>
<evidence type="ECO:0000256" key="8">
    <source>
        <dbReference type="ARBA" id="ARBA00023136"/>
    </source>
</evidence>
<evidence type="ECO:0000256" key="6">
    <source>
        <dbReference type="ARBA" id="ARBA00022847"/>
    </source>
</evidence>
<gene>
    <name evidence="10" type="ORF">P8V03_14440</name>
</gene>
<feature type="transmembrane region" description="Helical" evidence="9">
    <location>
        <begin position="104"/>
        <end position="126"/>
    </location>
</feature>
<keyword evidence="6" id="KW-0769">Symport</keyword>
<accession>A0ABU4JW18</accession>
<dbReference type="RefSeq" id="WP_318798705.1">
    <property type="nucleotide sequence ID" value="NZ_JARUJP010000019.1"/>
</dbReference>
<evidence type="ECO:0000256" key="3">
    <source>
        <dbReference type="ARBA" id="ARBA00022475"/>
    </source>
</evidence>
<keyword evidence="11" id="KW-1185">Reference proteome</keyword>
<keyword evidence="2" id="KW-0813">Transport</keyword>
<feature type="transmembrane region" description="Helical" evidence="9">
    <location>
        <begin position="167"/>
        <end position="188"/>
    </location>
</feature>
<organism evidence="10 11">
    <name type="scientific">Clostridium tanneri</name>
    <dbReference type="NCBI Taxonomy" id="3037988"/>
    <lineage>
        <taxon>Bacteria</taxon>
        <taxon>Bacillati</taxon>
        <taxon>Bacillota</taxon>
        <taxon>Clostridia</taxon>
        <taxon>Eubacteriales</taxon>
        <taxon>Clostridiaceae</taxon>
        <taxon>Clostridium</taxon>
    </lineage>
</organism>
<feature type="transmembrane region" description="Helical" evidence="9">
    <location>
        <begin position="217"/>
        <end position="239"/>
    </location>
</feature>
<keyword evidence="7 9" id="KW-1133">Transmembrane helix</keyword>
<dbReference type="Pfam" id="PF03812">
    <property type="entry name" value="KdgT"/>
    <property type="match status" value="1"/>
</dbReference>
<keyword evidence="4" id="KW-0762">Sugar transport</keyword>
<keyword evidence="8 9" id="KW-0472">Membrane</keyword>
<feature type="transmembrane region" description="Helical" evidence="9">
    <location>
        <begin position="195"/>
        <end position="211"/>
    </location>
</feature>
<evidence type="ECO:0000256" key="5">
    <source>
        <dbReference type="ARBA" id="ARBA00022692"/>
    </source>
</evidence>
<evidence type="ECO:0000256" key="9">
    <source>
        <dbReference type="SAM" id="Phobius"/>
    </source>
</evidence>
<feature type="transmembrane region" description="Helical" evidence="9">
    <location>
        <begin position="36"/>
        <end position="60"/>
    </location>
</feature>
<comment type="caution">
    <text evidence="10">The sequence shown here is derived from an EMBL/GenBank/DDBJ whole genome shotgun (WGS) entry which is preliminary data.</text>
</comment>
<name>A0ABU4JW18_9CLOT</name>
<protein>
    <submittedName>
        <fullName evidence="10">2-keto-3-deoxygluconate permease</fullName>
    </submittedName>
</protein>
<proteinExistence type="inferred from homology"/>
<feature type="transmembrane region" description="Helical" evidence="9">
    <location>
        <begin position="286"/>
        <end position="307"/>
    </location>
</feature>
<keyword evidence="3" id="KW-1003">Cell membrane</keyword>
<evidence type="ECO:0000256" key="7">
    <source>
        <dbReference type="ARBA" id="ARBA00022989"/>
    </source>
</evidence>
<dbReference type="InterPro" id="IPR004684">
    <property type="entry name" value="2keto-3dGluconate_permease"/>
</dbReference>
<reference evidence="10 11" key="1">
    <citation type="submission" date="2023-04" db="EMBL/GenBank/DDBJ databases">
        <title>Clostridium tannerae sp. nov., isolated from the fecal material of an alpaca.</title>
        <authorList>
            <person name="Miller S."/>
            <person name="Hendry M."/>
            <person name="King J."/>
            <person name="Sankaranarayanan K."/>
            <person name="Lawson P.A."/>
        </authorList>
    </citation>
    <scope>NUCLEOTIDE SEQUENCE [LARGE SCALE GENOMIC DNA]</scope>
    <source>
        <strain evidence="10 11">A1-XYC3</strain>
    </source>
</reference>
<feature type="transmembrane region" description="Helical" evidence="9">
    <location>
        <begin position="72"/>
        <end position="98"/>
    </location>
</feature>
<evidence type="ECO:0000313" key="10">
    <source>
        <dbReference type="EMBL" id="MDW8802346.1"/>
    </source>
</evidence>
<evidence type="ECO:0000256" key="1">
    <source>
        <dbReference type="ARBA" id="ARBA00006430"/>
    </source>
</evidence>
<sequence length="324" mass="33228">MTIITKLWKKIPAAIMIVPMFLSAIINSIFPDIVQIGGITTAIFSKSAAVPLTGAVLFFVGTQLKWTEAPKAMLRGGVLLAAKFMAGFIPGFIIIKMFGVQGVLGVSVLALFNCLLTSNGAIYLALTGENGDELDLGAYSVLCLKDSPLLTILAIGASGAAAVSPKAILATILPMLVGLVLGSLFEGVRKYFKPGLHVCIPLIAIAIGASLDLKKLFTAGLGGIVLGIVVVAIGGLILICADKFILRRPGYAGAALATVSGSAVAYPAIVATAVPSMQPFVASASIQTAAAVIVTAILGPILTSWAVKKWGGGDKKEIENGQPA</sequence>
<evidence type="ECO:0000256" key="4">
    <source>
        <dbReference type="ARBA" id="ARBA00022597"/>
    </source>
</evidence>
<dbReference type="EMBL" id="JARUJP010000019">
    <property type="protein sequence ID" value="MDW8802346.1"/>
    <property type="molecule type" value="Genomic_DNA"/>
</dbReference>
<dbReference type="Proteomes" id="UP001281656">
    <property type="component" value="Unassembled WGS sequence"/>
</dbReference>
<feature type="transmembrane region" description="Helical" evidence="9">
    <location>
        <begin position="12"/>
        <end position="30"/>
    </location>
</feature>
<evidence type="ECO:0000313" key="11">
    <source>
        <dbReference type="Proteomes" id="UP001281656"/>
    </source>
</evidence>
<keyword evidence="5 9" id="KW-0812">Transmembrane</keyword>
<feature type="transmembrane region" description="Helical" evidence="9">
    <location>
        <begin position="251"/>
        <end position="274"/>
    </location>
</feature>
<feature type="transmembrane region" description="Helical" evidence="9">
    <location>
        <begin position="138"/>
        <end position="161"/>
    </location>
</feature>